<keyword evidence="9" id="KW-0732">Signal</keyword>
<dbReference type="GO" id="GO:0022857">
    <property type="term" value="F:transmembrane transporter activity"/>
    <property type="evidence" value="ECO:0007669"/>
    <property type="project" value="InterPro"/>
</dbReference>
<keyword evidence="4 8" id="KW-1133">Transmembrane helix</keyword>
<feature type="transmembrane region" description="Helical" evidence="8">
    <location>
        <begin position="421"/>
        <end position="444"/>
    </location>
</feature>
<dbReference type="Gene3D" id="1.20.1250.20">
    <property type="entry name" value="MFS general substrate transporter like domains"/>
    <property type="match status" value="1"/>
</dbReference>
<feature type="transmembrane region" description="Helical" evidence="8">
    <location>
        <begin position="136"/>
        <end position="158"/>
    </location>
</feature>
<feature type="chain" id="PRO_5026851695" description="Major facilitator superfamily (MFS) profile domain-containing protein" evidence="9">
    <location>
        <begin position="27"/>
        <end position="484"/>
    </location>
</feature>
<evidence type="ECO:0000256" key="7">
    <source>
        <dbReference type="ARBA" id="ARBA00044504"/>
    </source>
</evidence>
<evidence type="ECO:0000256" key="2">
    <source>
        <dbReference type="ARBA" id="ARBA00022448"/>
    </source>
</evidence>
<evidence type="ECO:0000256" key="3">
    <source>
        <dbReference type="ARBA" id="ARBA00022692"/>
    </source>
</evidence>
<comment type="similarity">
    <text evidence="7">Belongs to the major facilitator superfamily. Phosphate:H(+) symporter (TC 2.A.1.9) family.</text>
</comment>
<feature type="transmembrane region" description="Helical" evidence="8">
    <location>
        <begin position="267"/>
        <end position="291"/>
    </location>
</feature>
<keyword evidence="5 8" id="KW-0472">Membrane</keyword>
<dbReference type="PROSITE" id="PS50850">
    <property type="entry name" value="MFS"/>
    <property type="match status" value="1"/>
</dbReference>
<evidence type="ECO:0000256" key="4">
    <source>
        <dbReference type="ARBA" id="ARBA00022989"/>
    </source>
</evidence>
<dbReference type="EMBL" id="RXGB01020834">
    <property type="protein sequence ID" value="TMW81895.1"/>
    <property type="molecule type" value="Genomic_DNA"/>
</dbReference>
<reference evidence="11" key="1">
    <citation type="submission" date="2019-05" db="EMBL/GenBank/DDBJ databases">
        <title>The de novo reference genome and transcriptome assemblies of the wild tomato species Solanum chilense.</title>
        <authorList>
            <person name="Stam R."/>
            <person name="Nosenko T."/>
            <person name="Hoerger A.C."/>
            <person name="Stephan W."/>
            <person name="Seidel M.A."/>
            <person name="Kuhn J.M.M."/>
            <person name="Haberer G."/>
            <person name="Tellier A."/>
        </authorList>
    </citation>
    <scope>NUCLEOTIDE SEQUENCE</scope>
    <source>
        <tissue evidence="11">Mature leaves</tissue>
    </source>
</reference>
<comment type="caution">
    <text evidence="11">The sequence shown here is derived from an EMBL/GenBank/DDBJ whole genome shotgun (WGS) entry which is preliminary data.</text>
</comment>
<dbReference type="InterPro" id="IPR036259">
    <property type="entry name" value="MFS_trans_sf"/>
</dbReference>
<proteinExistence type="inferred from homology"/>
<dbReference type="InterPro" id="IPR020846">
    <property type="entry name" value="MFS_dom"/>
</dbReference>
<evidence type="ECO:0000256" key="1">
    <source>
        <dbReference type="ARBA" id="ARBA00004141"/>
    </source>
</evidence>
<feature type="transmembrane region" description="Helical" evidence="8">
    <location>
        <begin position="170"/>
        <end position="190"/>
    </location>
</feature>
<evidence type="ECO:0000259" key="10">
    <source>
        <dbReference type="PROSITE" id="PS50850"/>
    </source>
</evidence>
<evidence type="ECO:0000256" key="5">
    <source>
        <dbReference type="ARBA" id="ARBA00023136"/>
    </source>
</evidence>
<keyword evidence="3 8" id="KW-0812">Transmembrane</keyword>
<evidence type="ECO:0000256" key="8">
    <source>
        <dbReference type="SAM" id="Phobius"/>
    </source>
</evidence>
<comment type="similarity">
    <text evidence="6">Belongs to the major facilitator superfamily. Spinster (TC 2.A.1.49) family.</text>
</comment>
<dbReference type="SUPFAM" id="SSF103473">
    <property type="entry name" value="MFS general substrate transporter"/>
    <property type="match status" value="1"/>
</dbReference>
<gene>
    <name evidence="11" type="ORF">EJD97_007448</name>
</gene>
<dbReference type="Pfam" id="PF07690">
    <property type="entry name" value="MFS_1"/>
    <property type="match status" value="1"/>
</dbReference>
<organism evidence="11">
    <name type="scientific">Solanum chilense</name>
    <name type="common">Tomato</name>
    <name type="synonym">Lycopersicon chilense</name>
    <dbReference type="NCBI Taxonomy" id="4083"/>
    <lineage>
        <taxon>Eukaryota</taxon>
        <taxon>Viridiplantae</taxon>
        <taxon>Streptophyta</taxon>
        <taxon>Embryophyta</taxon>
        <taxon>Tracheophyta</taxon>
        <taxon>Spermatophyta</taxon>
        <taxon>Magnoliopsida</taxon>
        <taxon>eudicotyledons</taxon>
        <taxon>Gunneridae</taxon>
        <taxon>Pentapetalae</taxon>
        <taxon>asterids</taxon>
        <taxon>lamiids</taxon>
        <taxon>Solanales</taxon>
        <taxon>Solanaceae</taxon>
        <taxon>Solanoideae</taxon>
        <taxon>Solaneae</taxon>
        <taxon>Solanum</taxon>
        <taxon>Solanum subgen. Lycopersicon</taxon>
    </lineage>
</organism>
<dbReference type="AlphaFoldDB" id="A0A6N2AHX7"/>
<sequence length="484" mass="52428">MMMLKLKNKLTLILINIASIMEMADETLLPGVYKEVGKDLNIDPAGLGSLSLYRSLVQCLCYPIAAFLAARHNRANVIALGAFLWSGATFLVAISSTFAEIAISRGLNGIGLAIVTPAILSLVADSTHESNRGKAFGWLALTGSSGAVVGGTMSVLIAEMSFMGIPGWRISFHLVGIVSVLVGVLVYFFAEDPRFLDRDVNAKDLPPAEPFQERVRELLKEAKSVIKVPSFKIIVAQGVFGSFLGTSLSFTTMWLELVGFSHKTTALISSFFVVSLSCGAVFGGFIGDVLAKHLPNSGRIIVSQISTGSAIPLAAILLLLSPIDPSTALLHGLVLFILGFCASWTDPATNSPIFAEIVPERARTSIYALDRCFETMLASFAPLLVGTLAQRVFGYKPINEGSSTSGEIETDRQNAASLAKAMYTAIGIPMVICCSIYSFLYFTYPRDRDRVLLQQIHESRNLPYEEQEPLLEHDDQRLFSVNTL</sequence>
<dbReference type="CDD" id="cd17328">
    <property type="entry name" value="MFS_spinster_like"/>
    <property type="match status" value="1"/>
</dbReference>
<keyword evidence="2" id="KW-0813">Transport</keyword>
<feature type="signal peptide" evidence="9">
    <location>
        <begin position="1"/>
        <end position="26"/>
    </location>
</feature>
<feature type="domain" description="Major facilitator superfamily (MFS) profile" evidence="10">
    <location>
        <begin position="11"/>
        <end position="448"/>
    </location>
</feature>
<dbReference type="GO" id="GO:0016020">
    <property type="term" value="C:membrane"/>
    <property type="evidence" value="ECO:0007669"/>
    <property type="project" value="UniProtKB-SubCell"/>
</dbReference>
<dbReference type="PANTHER" id="PTHR23505">
    <property type="entry name" value="SPINSTER"/>
    <property type="match status" value="1"/>
</dbReference>
<feature type="transmembrane region" description="Helical" evidence="8">
    <location>
        <begin position="105"/>
        <end position="124"/>
    </location>
</feature>
<name>A0A6N2AHX7_SOLCI</name>
<feature type="transmembrane region" description="Helical" evidence="8">
    <location>
        <begin position="233"/>
        <end position="255"/>
    </location>
</feature>
<feature type="transmembrane region" description="Helical" evidence="8">
    <location>
        <begin position="326"/>
        <end position="345"/>
    </location>
</feature>
<feature type="transmembrane region" description="Helical" evidence="8">
    <location>
        <begin position="77"/>
        <end position="99"/>
    </location>
</feature>
<dbReference type="PANTHER" id="PTHR23505:SF51">
    <property type="entry name" value="MAJOR FACILITATOR SUPERFAMILY (MFS) PROFILE DOMAIN-CONTAINING PROTEIN"/>
    <property type="match status" value="1"/>
</dbReference>
<comment type="subcellular location">
    <subcellularLocation>
        <location evidence="1">Membrane</location>
        <topology evidence="1">Multi-pass membrane protein</topology>
    </subcellularLocation>
</comment>
<dbReference type="InterPro" id="IPR044770">
    <property type="entry name" value="MFS_spinster-like"/>
</dbReference>
<accession>A0A6N2AHX7</accession>
<evidence type="ECO:0000256" key="6">
    <source>
        <dbReference type="ARBA" id="ARBA00024338"/>
    </source>
</evidence>
<evidence type="ECO:0000313" key="11">
    <source>
        <dbReference type="EMBL" id="TMW81895.1"/>
    </source>
</evidence>
<dbReference type="InterPro" id="IPR011701">
    <property type="entry name" value="MFS"/>
</dbReference>
<protein>
    <recommendedName>
        <fullName evidence="10">Major facilitator superfamily (MFS) profile domain-containing protein</fullName>
    </recommendedName>
</protein>
<evidence type="ECO:0000256" key="9">
    <source>
        <dbReference type="SAM" id="SignalP"/>
    </source>
</evidence>
<feature type="transmembrane region" description="Helical" evidence="8">
    <location>
        <begin position="300"/>
        <end position="320"/>
    </location>
</feature>